<gene>
    <name evidence="2" type="ORF">GCM10018772_25050</name>
</gene>
<accession>A0A919ACR1</accession>
<dbReference type="Proteomes" id="UP000630718">
    <property type="component" value="Unassembled WGS sequence"/>
</dbReference>
<sequence>MPYEGPWPLLEEILQRDPGSREGHHRMRQFFQAHGMGAVARDYAFWLASGRPDNGELLMLPLHVLVDWYLEQHGDGRGGALQDEPVDPKRRPQLWPIPSTPAPLLAARH</sequence>
<protein>
    <submittedName>
        <fullName evidence="2">Uncharacterized protein</fullName>
    </submittedName>
</protein>
<feature type="region of interest" description="Disordered" evidence="1">
    <location>
        <begin position="76"/>
        <end position="109"/>
    </location>
</feature>
<name>A0A919ACR1_9ACTN</name>
<dbReference type="RefSeq" id="WP_190204282.1">
    <property type="nucleotide sequence ID" value="NZ_BNBI01000005.1"/>
</dbReference>
<evidence type="ECO:0000313" key="2">
    <source>
        <dbReference type="EMBL" id="GHE99617.1"/>
    </source>
</evidence>
<evidence type="ECO:0000256" key="1">
    <source>
        <dbReference type="SAM" id="MobiDB-lite"/>
    </source>
</evidence>
<dbReference type="EMBL" id="BNBI01000005">
    <property type="protein sequence ID" value="GHE99617.1"/>
    <property type="molecule type" value="Genomic_DNA"/>
</dbReference>
<reference evidence="2" key="1">
    <citation type="journal article" date="2014" name="Int. J. Syst. Evol. Microbiol.">
        <title>Complete genome sequence of Corynebacterium casei LMG S-19264T (=DSM 44701T), isolated from a smear-ripened cheese.</title>
        <authorList>
            <consortium name="US DOE Joint Genome Institute (JGI-PGF)"/>
            <person name="Walter F."/>
            <person name="Albersmeier A."/>
            <person name="Kalinowski J."/>
            <person name="Ruckert C."/>
        </authorList>
    </citation>
    <scope>NUCLEOTIDE SEQUENCE</scope>
    <source>
        <strain evidence="2">JCM 4477</strain>
    </source>
</reference>
<evidence type="ECO:0000313" key="3">
    <source>
        <dbReference type="Proteomes" id="UP000630718"/>
    </source>
</evidence>
<organism evidence="2 3">
    <name type="scientific">Streptomyces fumanus</name>
    <dbReference type="NCBI Taxonomy" id="67302"/>
    <lineage>
        <taxon>Bacteria</taxon>
        <taxon>Bacillati</taxon>
        <taxon>Actinomycetota</taxon>
        <taxon>Actinomycetes</taxon>
        <taxon>Kitasatosporales</taxon>
        <taxon>Streptomycetaceae</taxon>
        <taxon>Streptomyces</taxon>
    </lineage>
</organism>
<keyword evidence="3" id="KW-1185">Reference proteome</keyword>
<reference evidence="2" key="2">
    <citation type="submission" date="2020-09" db="EMBL/GenBank/DDBJ databases">
        <authorList>
            <person name="Sun Q."/>
            <person name="Ohkuma M."/>
        </authorList>
    </citation>
    <scope>NUCLEOTIDE SEQUENCE</scope>
    <source>
        <strain evidence="2">JCM 4477</strain>
    </source>
</reference>
<comment type="caution">
    <text evidence="2">The sequence shown here is derived from an EMBL/GenBank/DDBJ whole genome shotgun (WGS) entry which is preliminary data.</text>
</comment>
<proteinExistence type="predicted"/>
<dbReference type="AlphaFoldDB" id="A0A919ACR1"/>